<evidence type="ECO:0000313" key="6">
    <source>
        <dbReference type="EMBL" id="GAA2646294.1"/>
    </source>
</evidence>
<keyword evidence="1" id="KW-0805">Transcription regulation</keyword>
<reference evidence="6 7" key="1">
    <citation type="journal article" date="2019" name="Int. J. Syst. Evol. Microbiol.">
        <title>The Global Catalogue of Microorganisms (GCM) 10K type strain sequencing project: providing services to taxonomists for standard genome sequencing and annotation.</title>
        <authorList>
            <consortium name="The Broad Institute Genomics Platform"/>
            <consortium name="The Broad Institute Genome Sequencing Center for Infectious Disease"/>
            <person name="Wu L."/>
            <person name="Ma J."/>
        </authorList>
    </citation>
    <scope>NUCLEOTIDE SEQUENCE [LARGE SCALE GENOMIC DNA]</scope>
    <source>
        <strain evidence="6 7">JCM 4524</strain>
    </source>
</reference>
<comment type="caution">
    <text evidence="6">The sequence shown here is derived from an EMBL/GenBank/DDBJ whole genome shotgun (WGS) entry which is preliminary data.</text>
</comment>
<dbReference type="EMBL" id="BAAASJ010000063">
    <property type="protein sequence ID" value="GAA2646294.1"/>
    <property type="molecule type" value="Genomic_DNA"/>
</dbReference>
<feature type="DNA-binding region" description="H-T-H motif" evidence="4">
    <location>
        <begin position="31"/>
        <end position="50"/>
    </location>
</feature>
<dbReference type="PANTHER" id="PTHR30055">
    <property type="entry name" value="HTH-TYPE TRANSCRIPTIONAL REGULATOR RUTR"/>
    <property type="match status" value="1"/>
</dbReference>
<dbReference type="Proteomes" id="UP001500151">
    <property type="component" value="Unassembled WGS sequence"/>
</dbReference>
<dbReference type="InterPro" id="IPR001647">
    <property type="entry name" value="HTH_TetR"/>
</dbReference>
<keyword evidence="2 4" id="KW-0238">DNA-binding</keyword>
<dbReference type="SUPFAM" id="SSF46689">
    <property type="entry name" value="Homeodomain-like"/>
    <property type="match status" value="1"/>
</dbReference>
<dbReference type="PROSITE" id="PS50977">
    <property type="entry name" value="HTH_TETR_2"/>
    <property type="match status" value="1"/>
</dbReference>
<dbReference type="PRINTS" id="PR00455">
    <property type="entry name" value="HTHTETR"/>
</dbReference>
<dbReference type="InterPro" id="IPR050109">
    <property type="entry name" value="HTH-type_TetR-like_transc_reg"/>
</dbReference>
<keyword evidence="7" id="KW-1185">Reference proteome</keyword>
<proteinExistence type="predicted"/>
<evidence type="ECO:0000259" key="5">
    <source>
        <dbReference type="PROSITE" id="PS50977"/>
    </source>
</evidence>
<feature type="domain" description="HTH tetR-type" evidence="5">
    <location>
        <begin position="8"/>
        <end position="68"/>
    </location>
</feature>
<protein>
    <submittedName>
        <fullName evidence="6">TetR/AcrR family transcriptional regulator</fullName>
    </submittedName>
</protein>
<evidence type="ECO:0000256" key="2">
    <source>
        <dbReference type="ARBA" id="ARBA00023125"/>
    </source>
</evidence>
<keyword evidence="3" id="KW-0804">Transcription</keyword>
<accession>A0ABN3R918</accession>
<dbReference type="RefSeq" id="WP_344393296.1">
    <property type="nucleotide sequence ID" value="NZ_BAAASJ010000063.1"/>
</dbReference>
<name>A0ABN3R918_9ACTN</name>
<gene>
    <name evidence="6" type="ORF">GCM10010307_51850</name>
</gene>
<dbReference type="Gene3D" id="1.10.357.10">
    <property type="entry name" value="Tetracycline Repressor, domain 2"/>
    <property type="match status" value="1"/>
</dbReference>
<dbReference type="Pfam" id="PF00440">
    <property type="entry name" value="TetR_N"/>
    <property type="match status" value="1"/>
</dbReference>
<evidence type="ECO:0000256" key="1">
    <source>
        <dbReference type="ARBA" id="ARBA00023015"/>
    </source>
</evidence>
<sequence length="208" mass="22751">MNTARSTRSNRERILDAAETLFGSRGYADVKISEVCRASGFPVGSIYHHFTNKAGLLKAVLERGTAEFFDTLPAVDDLASDPLECLGVYYDAAGSAIESRLPLFRLMCLLQLQQDRSGELAEILAENLQRSVDRLVAVIEPVARRCGVVNPRRCANELAGLSVAFTAGLVVAAGGRRQPSIRMGMDQLRRMILMTVRERADARSAVSH</sequence>
<organism evidence="6 7">
    <name type="scientific">Streptomyces vastus</name>
    <dbReference type="NCBI Taxonomy" id="285451"/>
    <lineage>
        <taxon>Bacteria</taxon>
        <taxon>Bacillati</taxon>
        <taxon>Actinomycetota</taxon>
        <taxon>Actinomycetes</taxon>
        <taxon>Kitasatosporales</taxon>
        <taxon>Streptomycetaceae</taxon>
        <taxon>Streptomyces</taxon>
    </lineage>
</organism>
<evidence type="ECO:0000313" key="7">
    <source>
        <dbReference type="Proteomes" id="UP001500151"/>
    </source>
</evidence>
<dbReference type="InterPro" id="IPR009057">
    <property type="entry name" value="Homeodomain-like_sf"/>
</dbReference>
<dbReference type="PANTHER" id="PTHR30055:SF234">
    <property type="entry name" value="HTH-TYPE TRANSCRIPTIONAL REGULATOR BETI"/>
    <property type="match status" value="1"/>
</dbReference>
<evidence type="ECO:0000256" key="4">
    <source>
        <dbReference type="PROSITE-ProRule" id="PRU00335"/>
    </source>
</evidence>
<evidence type="ECO:0000256" key="3">
    <source>
        <dbReference type="ARBA" id="ARBA00023163"/>
    </source>
</evidence>